<dbReference type="EMBL" id="BJMV01000003">
    <property type="protein sequence ID" value="GEB85089.1"/>
    <property type="molecule type" value="Genomic_DNA"/>
</dbReference>
<proteinExistence type="predicted"/>
<evidence type="ECO:0008006" key="3">
    <source>
        <dbReference type="Google" id="ProtNLM"/>
    </source>
</evidence>
<evidence type="ECO:0000313" key="1">
    <source>
        <dbReference type="EMBL" id="GEB85089.1"/>
    </source>
</evidence>
<sequence>MNASLSASEIARLQTALRRLLGSKELTVNPAPRAGMSVELAVNGEVIGTVHRDDEDGDVSYAINMVVLEEDLPPAK</sequence>
<protein>
    <recommendedName>
        <fullName evidence="3">DUF3126 domain-containing protein</fullName>
    </recommendedName>
</protein>
<accession>A0A4Y3TUB1</accession>
<dbReference type="InterPro" id="IPR021473">
    <property type="entry name" value="DUF3126"/>
</dbReference>
<dbReference type="RefSeq" id="WP_141375011.1">
    <property type="nucleotide sequence ID" value="NZ_BAPL01000015.1"/>
</dbReference>
<comment type="caution">
    <text evidence="1">The sequence shown here is derived from an EMBL/GenBank/DDBJ whole genome shotgun (WGS) entry which is preliminary data.</text>
</comment>
<keyword evidence="2" id="KW-1185">Reference proteome</keyword>
<dbReference type="Pfam" id="PF11324">
    <property type="entry name" value="DUF3126"/>
    <property type="match status" value="1"/>
</dbReference>
<dbReference type="Proteomes" id="UP000317730">
    <property type="component" value="Unassembled WGS sequence"/>
</dbReference>
<gene>
    <name evidence="1" type="ORF">APE01nite_08860</name>
</gene>
<dbReference type="AlphaFoldDB" id="A0A4Y3TUB1"/>
<reference evidence="1 2" key="1">
    <citation type="submission" date="2019-06" db="EMBL/GenBank/DDBJ databases">
        <title>Whole genome shotgun sequence of Acetobacter peroxydans NBRC 13755.</title>
        <authorList>
            <person name="Hosoyama A."/>
            <person name="Uohara A."/>
            <person name="Ohji S."/>
            <person name="Ichikawa N."/>
        </authorList>
    </citation>
    <scope>NUCLEOTIDE SEQUENCE [LARGE SCALE GENOMIC DNA]</scope>
    <source>
        <strain evidence="1 2">NBRC 13755</strain>
    </source>
</reference>
<organism evidence="1 2">
    <name type="scientific">Acetobacter peroxydans</name>
    <dbReference type="NCBI Taxonomy" id="104098"/>
    <lineage>
        <taxon>Bacteria</taxon>
        <taxon>Pseudomonadati</taxon>
        <taxon>Pseudomonadota</taxon>
        <taxon>Alphaproteobacteria</taxon>
        <taxon>Acetobacterales</taxon>
        <taxon>Acetobacteraceae</taxon>
        <taxon>Acetobacter</taxon>
    </lineage>
</organism>
<evidence type="ECO:0000313" key="2">
    <source>
        <dbReference type="Proteomes" id="UP000317730"/>
    </source>
</evidence>
<name>A0A4Y3TUB1_9PROT</name>
<dbReference type="OrthoDB" id="7632283at2"/>